<reference evidence="4 6" key="2">
    <citation type="journal article" date="2014" name="Int. J. Syst. Evol. Microbiol.">
        <title>Complete genome sequence of Corynebacterium casei LMG S-19264T (=DSM 44701T), isolated from a smear-ripened cheese.</title>
        <authorList>
            <consortium name="US DOE Joint Genome Institute (JGI-PGF)"/>
            <person name="Walter F."/>
            <person name="Albersmeier A."/>
            <person name="Kalinowski J."/>
            <person name="Ruckert C."/>
        </authorList>
    </citation>
    <scope>NUCLEOTIDE SEQUENCE [LARGE SCALE GENOMIC DNA]</scope>
    <source>
        <strain evidence="4 6">NBRC 114545</strain>
    </source>
</reference>
<dbReference type="Proteomes" id="UP000268310">
    <property type="component" value="Chromosome"/>
</dbReference>
<dbReference type="RefSeq" id="WP_123936385.1">
    <property type="nucleotide sequence ID" value="NZ_BSUW01000001.1"/>
</dbReference>
<dbReference type="InterPro" id="IPR035093">
    <property type="entry name" value="RelE/ParE_toxin_dom_sf"/>
</dbReference>
<name>A0AA38CXQ4_9ENTE</name>
<dbReference type="PANTHER" id="PTHR40588">
    <property type="entry name" value="MRNA INTERFERASE TOXIN YAFQ"/>
    <property type="match status" value="1"/>
</dbReference>
<dbReference type="PIRSF" id="PIRSF006156">
    <property type="entry name" value="YafQ"/>
    <property type="match status" value="1"/>
</dbReference>
<accession>A0AA38CXQ4</accession>
<dbReference type="InterPro" id="IPR004386">
    <property type="entry name" value="Toxin_YafQ-like"/>
</dbReference>
<sequence length="89" mass="10813">MYKVVTSSRFKKDYKLCQKRRLPIEQLDQVIVRLARGENLEEKFKNHTLTGKYKGYEECHIQPDCLFVYEYRKDELFLYRTGTHSDLFN</sequence>
<evidence type="ECO:0000313" key="5">
    <source>
        <dbReference type="Proteomes" id="UP000268310"/>
    </source>
</evidence>
<dbReference type="InterPro" id="IPR007712">
    <property type="entry name" value="RelE/ParE_toxin"/>
</dbReference>
<reference evidence="4" key="4">
    <citation type="submission" date="2023-02" db="EMBL/GenBank/DDBJ databases">
        <authorList>
            <person name="Sun Q."/>
            <person name="Mori K."/>
        </authorList>
    </citation>
    <scope>NUCLEOTIDE SEQUENCE</scope>
    <source>
        <strain evidence="4">NBRC 114545</strain>
    </source>
</reference>
<evidence type="ECO:0000313" key="4">
    <source>
        <dbReference type="EMBL" id="GMA71635.1"/>
    </source>
</evidence>
<evidence type="ECO:0000313" key="6">
    <source>
        <dbReference type="Proteomes" id="UP001157039"/>
    </source>
</evidence>
<dbReference type="PANTHER" id="PTHR40588:SF1">
    <property type="entry name" value="MRNA INTERFERASE TOXIN YAFQ"/>
    <property type="match status" value="1"/>
</dbReference>
<protein>
    <submittedName>
        <fullName evidence="3">Type II toxin-antitoxin system mRNA interferase toxin, RelE/StbE family</fullName>
    </submittedName>
</protein>
<evidence type="ECO:0000256" key="2">
    <source>
        <dbReference type="PIRSR" id="PIRSR006156-1"/>
    </source>
</evidence>
<keyword evidence="1" id="KW-1277">Toxin-antitoxin system</keyword>
<dbReference type="Pfam" id="PF15738">
    <property type="entry name" value="YafQ_toxin"/>
    <property type="match status" value="1"/>
</dbReference>
<dbReference type="AlphaFoldDB" id="A0AA38CXQ4"/>
<dbReference type="SUPFAM" id="SSF143011">
    <property type="entry name" value="RelE-like"/>
    <property type="match status" value="1"/>
</dbReference>
<feature type="active site" description="Proton donor" evidence="2">
    <location>
        <position position="84"/>
    </location>
</feature>
<reference evidence="3" key="3">
    <citation type="submission" date="2018-03" db="EMBL/GenBank/DDBJ databases">
        <authorList>
            <person name="Jeon C.O."/>
        </authorList>
    </citation>
    <scope>NUCLEOTIDE SEQUENCE</scope>
    <source>
        <strain evidence="3">JCM 31126</strain>
    </source>
</reference>
<dbReference type="Proteomes" id="UP001157039">
    <property type="component" value="Unassembled WGS sequence"/>
</dbReference>
<evidence type="ECO:0000313" key="3">
    <source>
        <dbReference type="EMBL" id="AYW48600.1"/>
    </source>
</evidence>
<dbReference type="GO" id="GO:0006415">
    <property type="term" value="P:translational termination"/>
    <property type="evidence" value="ECO:0007669"/>
    <property type="project" value="TreeGrafter"/>
</dbReference>
<dbReference type="EMBL" id="BSUW01000001">
    <property type="protein sequence ID" value="GMA71635.1"/>
    <property type="molecule type" value="Genomic_DNA"/>
</dbReference>
<dbReference type="Gene3D" id="3.30.2310.20">
    <property type="entry name" value="RelE-like"/>
    <property type="match status" value="1"/>
</dbReference>
<keyword evidence="5" id="KW-1185">Reference proteome</keyword>
<reference evidence="3 5" key="1">
    <citation type="journal article" date="2012" name="Int. J. Syst. Evol. Microbiol.">
        <title>Characterization of Tetragenococcus strains from sugar thick juice reveals a novel species, Tetragenococcus osmophilus sp. nov., and divides Tetragenococcus halophilus into two subspecies, T. halophilus subsp. halophilus subsp. nov. and T. halophilus subsp. flandriensis subsp. nov.</title>
        <authorList>
            <person name="Juste A."/>
            <person name="Van Trappen S."/>
            <person name="Verreth C."/>
            <person name="Cleenwerck I."/>
            <person name="De Vos P."/>
            <person name="Lievens B."/>
            <person name="Willems K.A."/>
        </authorList>
    </citation>
    <scope>NUCLEOTIDE SEQUENCE [LARGE SCALE GENOMIC DNA]</scope>
    <source>
        <strain evidence="3 5">JCM 31126</strain>
    </source>
</reference>
<organism evidence="4 6">
    <name type="scientific">Tetragenococcus osmophilus</name>
    <dbReference type="NCBI Taxonomy" id="526944"/>
    <lineage>
        <taxon>Bacteria</taxon>
        <taxon>Bacillati</taxon>
        <taxon>Bacillota</taxon>
        <taxon>Bacilli</taxon>
        <taxon>Lactobacillales</taxon>
        <taxon>Enterococcaceae</taxon>
        <taxon>Tetragenococcus</taxon>
    </lineage>
</organism>
<dbReference type="NCBIfam" id="TIGR02385">
    <property type="entry name" value="RelE_StbE"/>
    <property type="match status" value="1"/>
</dbReference>
<gene>
    <name evidence="3" type="ORF">C7K38_09605</name>
    <name evidence="4" type="ORF">GCM10025885_06840</name>
</gene>
<dbReference type="GO" id="GO:0006402">
    <property type="term" value="P:mRNA catabolic process"/>
    <property type="evidence" value="ECO:0007669"/>
    <property type="project" value="TreeGrafter"/>
</dbReference>
<dbReference type="EMBL" id="CP027783">
    <property type="protein sequence ID" value="AYW48600.1"/>
    <property type="molecule type" value="Genomic_DNA"/>
</dbReference>
<evidence type="ECO:0000256" key="1">
    <source>
        <dbReference type="ARBA" id="ARBA00022649"/>
    </source>
</evidence>
<proteinExistence type="predicted"/>
<dbReference type="GO" id="GO:0004521">
    <property type="term" value="F:RNA endonuclease activity"/>
    <property type="evidence" value="ECO:0007669"/>
    <property type="project" value="TreeGrafter"/>
</dbReference>
<dbReference type="KEGG" id="too:C7K38_09605"/>